<dbReference type="GO" id="GO:0046872">
    <property type="term" value="F:metal ion binding"/>
    <property type="evidence" value="ECO:0007669"/>
    <property type="project" value="UniProtKB-KW"/>
</dbReference>
<name>A0AA38C4S2_TAXCH</name>
<reference evidence="5 6" key="1">
    <citation type="journal article" date="2021" name="Nat. Plants">
        <title>The Taxus genome provides insights into paclitaxel biosynthesis.</title>
        <authorList>
            <person name="Xiong X."/>
            <person name="Gou J."/>
            <person name="Liao Q."/>
            <person name="Li Y."/>
            <person name="Zhou Q."/>
            <person name="Bi G."/>
            <person name="Li C."/>
            <person name="Du R."/>
            <person name="Wang X."/>
            <person name="Sun T."/>
            <person name="Guo L."/>
            <person name="Liang H."/>
            <person name="Lu P."/>
            <person name="Wu Y."/>
            <person name="Zhang Z."/>
            <person name="Ro D.K."/>
            <person name="Shang Y."/>
            <person name="Huang S."/>
            <person name="Yan J."/>
        </authorList>
    </citation>
    <scope>NUCLEOTIDE SEQUENCE [LARGE SCALE GENOMIC DNA]</scope>
    <source>
        <strain evidence="5">Ta-2019</strain>
    </source>
</reference>
<dbReference type="EMBL" id="JAHRHJ020003813">
    <property type="protein sequence ID" value="KAH9290119.1"/>
    <property type="molecule type" value="Genomic_DNA"/>
</dbReference>
<dbReference type="AlphaFoldDB" id="A0AA38C4S2"/>
<protein>
    <recommendedName>
        <fullName evidence="4">Non-haem dioxygenase N-terminal domain-containing protein</fullName>
    </recommendedName>
</protein>
<proteinExistence type="predicted"/>
<evidence type="ECO:0000313" key="5">
    <source>
        <dbReference type="EMBL" id="KAH9290119.1"/>
    </source>
</evidence>
<keyword evidence="2" id="KW-0560">Oxidoreductase</keyword>
<feature type="domain" description="Non-haem dioxygenase N-terminal" evidence="4">
    <location>
        <begin position="46"/>
        <end position="144"/>
    </location>
</feature>
<evidence type="ECO:0000313" key="6">
    <source>
        <dbReference type="Proteomes" id="UP000824469"/>
    </source>
</evidence>
<gene>
    <name evidence="5" type="ORF">KI387_034236</name>
</gene>
<organism evidence="5 6">
    <name type="scientific">Taxus chinensis</name>
    <name type="common">Chinese yew</name>
    <name type="synonym">Taxus wallichiana var. chinensis</name>
    <dbReference type="NCBI Taxonomy" id="29808"/>
    <lineage>
        <taxon>Eukaryota</taxon>
        <taxon>Viridiplantae</taxon>
        <taxon>Streptophyta</taxon>
        <taxon>Embryophyta</taxon>
        <taxon>Tracheophyta</taxon>
        <taxon>Spermatophyta</taxon>
        <taxon>Pinopsida</taxon>
        <taxon>Pinidae</taxon>
        <taxon>Conifers II</taxon>
        <taxon>Cupressales</taxon>
        <taxon>Taxaceae</taxon>
        <taxon>Taxus</taxon>
    </lineage>
</organism>
<dbReference type="Gene3D" id="2.60.120.330">
    <property type="entry name" value="B-lactam Antibiotic, Isopenicillin N Synthase, Chain"/>
    <property type="match status" value="1"/>
</dbReference>
<dbReference type="PANTHER" id="PTHR10209:SF751">
    <property type="entry name" value="OS06G0255100 PROTEIN"/>
    <property type="match status" value="1"/>
</dbReference>
<evidence type="ECO:0000259" key="4">
    <source>
        <dbReference type="Pfam" id="PF14226"/>
    </source>
</evidence>
<dbReference type="SUPFAM" id="SSF51197">
    <property type="entry name" value="Clavaminate synthase-like"/>
    <property type="match status" value="1"/>
</dbReference>
<dbReference type="Pfam" id="PF14226">
    <property type="entry name" value="DIOX_N"/>
    <property type="match status" value="1"/>
</dbReference>
<dbReference type="GO" id="GO:0016491">
    <property type="term" value="F:oxidoreductase activity"/>
    <property type="evidence" value="ECO:0007669"/>
    <property type="project" value="UniProtKB-KW"/>
</dbReference>
<dbReference type="PANTHER" id="PTHR10209">
    <property type="entry name" value="OXIDOREDUCTASE, 2OG-FE II OXYGENASE FAMILY PROTEIN"/>
    <property type="match status" value="1"/>
</dbReference>
<evidence type="ECO:0000256" key="2">
    <source>
        <dbReference type="ARBA" id="ARBA00023002"/>
    </source>
</evidence>
<comment type="caution">
    <text evidence="5">The sequence shown here is derived from an EMBL/GenBank/DDBJ whole genome shotgun (WGS) entry which is preliminary data.</text>
</comment>
<keyword evidence="3" id="KW-0408">Iron</keyword>
<dbReference type="InterPro" id="IPR027443">
    <property type="entry name" value="IPNS-like_sf"/>
</dbReference>
<feature type="non-terminal residue" evidence="5">
    <location>
        <position position="1"/>
    </location>
</feature>
<dbReference type="InterPro" id="IPR026992">
    <property type="entry name" value="DIOX_N"/>
</dbReference>
<evidence type="ECO:0000256" key="1">
    <source>
        <dbReference type="ARBA" id="ARBA00022723"/>
    </source>
</evidence>
<evidence type="ECO:0000256" key="3">
    <source>
        <dbReference type="ARBA" id="ARBA00023004"/>
    </source>
</evidence>
<dbReference type="OMA" id="RHASEKW"/>
<keyword evidence="6" id="KW-1185">Reference proteome</keyword>
<sequence length="158" mass="18068">MDSIVEFDSSKIGVKGLVDSGIEHVPDFFIQPPHNRPIHPSTRPQIPLVSFHEIQGPRRPQIIQQILQACQTWGFFQVVNHSVPVCLMDRILDAARRFNRECIEEKMKYYSDHDYSSPVKFAPSFNLHKQAAVDWKDGLRITYAPGPPSIYGLACYCK</sequence>
<dbReference type="Proteomes" id="UP000824469">
    <property type="component" value="Unassembled WGS sequence"/>
</dbReference>
<keyword evidence="1" id="KW-0479">Metal-binding</keyword>
<accession>A0AA38C4S2</accession>